<feature type="region of interest" description="Disordered" evidence="1">
    <location>
        <begin position="75"/>
        <end position="103"/>
    </location>
</feature>
<name>A0A2H3BKW8_9AGAR</name>
<dbReference type="AlphaFoldDB" id="A0A2H3BKW8"/>
<keyword evidence="3" id="KW-1185">Reference proteome</keyword>
<feature type="compositionally biased region" description="Polar residues" evidence="1">
    <location>
        <begin position="87"/>
        <end position="103"/>
    </location>
</feature>
<evidence type="ECO:0000256" key="1">
    <source>
        <dbReference type="SAM" id="MobiDB-lite"/>
    </source>
</evidence>
<proteinExistence type="predicted"/>
<gene>
    <name evidence="2" type="ORF">ARMSODRAFT_979036</name>
</gene>
<reference evidence="3" key="1">
    <citation type="journal article" date="2017" name="Nat. Ecol. Evol.">
        <title>Genome expansion and lineage-specific genetic innovations in the forest pathogenic fungi Armillaria.</title>
        <authorList>
            <person name="Sipos G."/>
            <person name="Prasanna A.N."/>
            <person name="Walter M.C."/>
            <person name="O'Connor E."/>
            <person name="Balint B."/>
            <person name="Krizsan K."/>
            <person name="Kiss B."/>
            <person name="Hess J."/>
            <person name="Varga T."/>
            <person name="Slot J."/>
            <person name="Riley R."/>
            <person name="Boka B."/>
            <person name="Rigling D."/>
            <person name="Barry K."/>
            <person name="Lee J."/>
            <person name="Mihaltcheva S."/>
            <person name="LaButti K."/>
            <person name="Lipzen A."/>
            <person name="Waldron R."/>
            <person name="Moloney N.M."/>
            <person name="Sperisen C."/>
            <person name="Kredics L."/>
            <person name="Vagvoelgyi C."/>
            <person name="Patrignani A."/>
            <person name="Fitzpatrick D."/>
            <person name="Nagy I."/>
            <person name="Doyle S."/>
            <person name="Anderson J.B."/>
            <person name="Grigoriev I.V."/>
            <person name="Gueldener U."/>
            <person name="Muensterkoetter M."/>
            <person name="Nagy L.G."/>
        </authorList>
    </citation>
    <scope>NUCLEOTIDE SEQUENCE [LARGE SCALE GENOMIC DNA]</scope>
    <source>
        <strain evidence="3">28-4</strain>
    </source>
</reference>
<evidence type="ECO:0000313" key="2">
    <source>
        <dbReference type="EMBL" id="PBK64493.1"/>
    </source>
</evidence>
<sequence length="163" mass="18271">MAVRMSEKDRTSRRALSHLIHAKVVEIKVHRWANELQKCRLKELRVKGAPKWQGDGHVLIQPFRSAVPRKITEGSGQLEGSLREDPNNQAETATNTKLAGPQTPSVRFRVPVKIVTTRRGGWRRSFPSCPRCVEKAAEAGNLLVQGSLCQRYRANSSLLTGHE</sequence>
<accession>A0A2H3BKW8</accession>
<evidence type="ECO:0000313" key="3">
    <source>
        <dbReference type="Proteomes" id="UP000218334"/>
    </source>
</evidence>
<organism evidence="2 3">
    <name type="scientific">Armillaria solidipes</name>
    <dbReference type="NCBI Taxonomy" id="1076256"/>
    <lineage>
        <taxon>Eukaryota</taxon>
        <taxon>Fungi</taxon>
        <taxon>Dikarya</taxon>
        <taxon>Basidiomycota</taxon>
        <taxon>Agaricomycotina</taxon>
        <taxon>Agaricomycetes</taxon>
        <taxon>Agaricomycetidae</taxon>
        <taxon>Agaricales</taxon>
        <taxon>Marasmiineae</taxon>
        <taxon>Physalacriaceae</taxon>
        <taxon>Armillaria</taxon>
    </lineage>
</organism>
<dbReference type="Proteomes" id="UP000218334">
    <property type="component" value="Unassembled WGS sequence"/>
</dbReference>
<dbReference type="EMBL" id="KZ293451">
    <property type="protein sequence ID" value="PBK64493.1"/>
    <property type="molecule type" value="Genomic_DNA"/>
</dbReference>
<protein>
    <submittedName>
        <fullName evidence="2">Uncharacterized protein</fullName>
    </submittedName>
</protein>